<reference evidence="1 2" key="1">
    <citation type="journal article" date="2017" name="ISME J.">
        <title>Grape pomace compost harbors organohalide-respiring Dehalogenimonas species with novel reductive dehalogenase genes.</title>
        <authorList>
            <person name="Yang Y."/>
            <person name="Higgins S.A."/>
            <person name="Yan J."/>
            <person name="Simsir B."/>
            <person name="Chourey K."/>
            <person name="Iyer R."/>
            <person name="Hettich R.L."/>
            <person name="Baldwin B."/>
            <person name="Ogles D.M."/>
            <person name="Loffler F.E."/>
        </authorList>
    </citation>
    <scope>NUCLEOTIDE SEQUENCE [LARGE SCALE GENOMIC DNA]</scope>
    <source>
        <strain evidence="1 2">GP</strain>
    </source>
</reference>
<accession>A0A2P5P9F0</accession>
<comment type="caution">
    <text evidence="1">The sequence shown here is derived from an EMBL/GenBank/DDBJ whole genome shotgun (WGS) entry which is preliminary data.</text>
</comment>
<dbReference type="InterPro" id="IPR001041">
    <property type="entry name" value="2Fe-2S_ferredoxin-type"/>
</dbReference>
<gene>
    <name evidence="1" type="ORF">JP09_003450</name>
</gene>
<dbReference type="OrthoDB" id="9810588at2"/>
<dbReference type="PROSITE" id="PS51085">
    <property type="entry name" value="2FE2S_FER_2"/>
    <property type="match status" value="1"/>
</dbReference>
<dbReference type="InterPro" id="IPR027980">
    <property type="entry name" value="RACo_C"/>
</dbReference>
<dbReference type="Pfam" id="PF17650">
    <property type="entry name" value="RACo_linker"/>
    <property type="match status" value="1"/>
</dbReference>
<dbReference type="EMBL" id="JQAN02000006">
    <property type="protein sequence ID" value="PPD58933.1"/>
    <property type="molecule type" value="Genomic_DNA"/>
</dbReference>
<sequence>MNKPINVRFNPAGISIGALEGDNLLDIARNAGVGIAASCGGDGVCGTCKVLIERGAVDGPKGFVLCEEDLAQGIRLACQTWVLTDLVVTVLPGAQAPASIGHLRALVTREEIMAATDWRFAPPVFKLYIELPVPNLQDNSSDLTRLERALESNGIANPLMGISFLKKLPVAVRENNWKITLTVLKERRGLRLTDVESGDTRNSNFGLAFDIGTTGVRGELLDLVEGKVLAQGVEYNGQRVYGDDVISRVNYSGKTGGLDQLQRAVVATLNQLISGMIGHAGVKRRSITHVMIGANTTMTQLLLGLESKYLRLEPYVPVASILPVLSAGNIGLDLDCDVPVSTIPAVASYVGGDIVSGLVGTGIFQRPETVLYIDIGTNGEIVVGNREWMVSASCSAGPAFEGGGIRHGMLATAGAIESFNIDANGAPVVTTIGGDRPRGICGAGLISAVARLFLNGVINQKGKFNIENAKYVRAGEDGAEYLLISALSSAIGKDIVLTEIDIENLMRAKGAMYAGYQTLLDSVDLTFDGLDRVIVAGTFGTHLDIEDAITIGLLPDINRSKFVFIGNGSLLGARLSSFSTELIEAGRSVASLVTNIELSENSSFMENYTASMFLPHTDVRLFPSINRQSGEPVDGDAQ</sequence>
<name>A0A2P5P9F0_9CHLR</name>
<dbReference type="Gene3D" id="3.30.420.480">
    <property type="entry name" value="Domain of unknown function (DUF4445)"/>
    <property type="match status" value="1"/>
</dbReference>
<dbReference type="InterPro" id="IPR042259">
    <property type="entry name" value="Raco-like_middle_sf"/>
</dbReference>
<dbReference type="PANTHER" id="PTHR42895:SF2">
    <property type="entry name" value="IRON-SULFUR CLUSTER PROTEIN"/>
    <property type="match status" value="1"/>
</dbReference>
<organism evidence="1 2">
    <name type="scientific">Dehalogenimonas etheniformans</name>
    <dbReference type="NCBI Taxonomy" id="1536648"/>
    <lineage>
        <taxon>Bacteria</taxon>
        <taxon>Bacillati</taxon>
        <taxon>Chloroflexota</taxon>
        <taxon>Dehalococcoidia</taxon>
        <taxon>Dehalococcoidales</taxon>
        <taxon>Dehalococcoidaceae</taxon>
        <taxon>Dehalogenimonas</taxon>
    </lineage>
</organism>
<dbReference type="Gene3D" id="3.10.20.30">
    <property type="match status" value="1"/>
</dbReference>
<dbReference type="SUPFAM" id="SSF54292">
    <property type="entry name" value="2Fe-2S ferredoxin-like"/>
    <property type="match status" value="1"/>
</dbReference>
<dbReference type="RefSeq" id="WP_102330418.1">
    <property type="nucleotide sequence ID" value="NZ_CP058566.2"/>
</dbReference>
<protein>
    <submittedName>
        <fullName evidence="1">DUF4445 domain-containing protein</fullName>
    </submittedName>
</protein>
<dbReference type="InterPro" id="IPR036010">
    <property type="entry name" value="2Fe-2S_ferredoxin-like_sf"/>
</dbReference>
<dbReference type="InterPro" id="IPR040506">
    <property type="entry name" value="RACo_linker"/>
</dbReference>
<dbReference type="InterPro" id="IPR012675">
    <property type="entry name" value="Beta-grasp_dom_sf"/>
</dbReference>
<dbReference type="CDD" id="cd00207">
    <property type="entry name" value="fer2"/>
    <property type="match status" value="1"/>
</dbReference>
<dbReference type="Proteomes" id="UP000235653">
    <property type="component" value="Unassembled WGS sequence"/>
</dbReference>
<dbReference type="Pfam" id="PF00111">
    <property type="entry name" value="Fer2"/>
    <property type="match status" value="1"/>
</dbReference>
<dbReference type="Pfam" id="PF17651">
    <property type="entry name" value="Raco_middle"/>
    <property type="match status" value="1"/>
</dbReference>
<dbReference type="AlphaFoldDB" id="A0A2P5P9F0"/>
<dbReference type="Pfam" id="PF14574">
    <property type="entry name" value="RACo_C_ter"/>
    <property type="match status" value="1"/>
</dbReference>
<evidence type="ECO:0000313" key="1">
    <source>
        <dbReference type="EMBL" id="PPD58933.1"/>
    </source>
</evidence>
<dbReference type="Gene3D" id="3.10.20.880">
    <property type="match status" value="1"/>
</dbReference>
<keyword evidence="2" id="KW-1185">Reference proteome</keyword>
<dbReference type="GO" id="GO:0051536">
    <property type="term" value="F:iron-sulfur cluster binding"/>
    <property type="evidence" value="ECO:0007669"/>
    <property type="project" value="InterPro"/>
</dbReference>
<dbReference type="PANTHER" id="PTHR42895">
    <property type="entry name" value="IRON-SULFUR CLUSTER-BINDING PROTEIN-RELATED"/>
    <property type="match status" value="1"/>
</dbReference>
<dbReference type="InterPro" id="IPR041414">
    <property type="entry name" value="Raco-like_middle"/>
</dbReference>
<evidence type="ECO:0000313" key="2">
    <source>
        <dbReference type="Proteomes" id="UP000235653"/>
    </source>
</evidence>
<dbReference type="InterPro" id="IPR052911">
    <property type="entry name" value="Corrinoid_activation_enz"/>
</dbReference>
<proteinExistence type="predicted"/>